<protein>
    <submittedName>
        <fullName evidence="1">Uncharacterized protein</fullName>
    </submittedName>
</protein>
<dbReference type="GeneID" id="54409962"/>
<dbReference type="OrthoDB" id="3788449at2759"/>
<evidence type="ECO:0000313" key="2">
    <source>
        <dbReference type="Proteomes" id="UP000799771"/>
    </source>
</evidence>
<name>A0A6A6AI67_9PLEO</name>
<accession>A0A6A6AI67</accession>
<dbReference type="RefSeq" id="XP_033525165.1">
    <property type="nucleotide sequence ID" value="XM_033669530.1"/>
</dbReference>
<sequence length="185" mass="21509">MTQVDALQEQLETIEHTLRSRSQWHPQPTSSQTASSAILDISDLKSAIDLLDQVVTHSHPSHQLTPRSSFSTYTWTWDPAWKEFHTHIPEQQTYVYLSRWHLNQARGVWEHRSMAHIANLGPDRAAELLGCWEDWEWDPIWEEWYLDVTQDQEDGEKCCVYASRWRVQDDGEWVYAGRFGGAGAG</sequence>
<organism evidence="1 2">
    <name type="scientific">Dothidotthia symphoricarpi CBS 119687</name>
    <dbReference type="NCBI Taxonomy" id="1392245"/>
    <lineage>
        <taxon>Eukaryota</taxon>
        <taxon>Fungi</taxon>
        <taxon>Dikarya</taxon>
        <taxon>Ascomycota</taxon>
        <taxon>Pezizomycotina</taxon>
        <taxon>Dothideomycetes</taxon>
        <taxon>Pleosporomycetidae</taxon>
        <taxon>Pleosporales</taxon>
        <taxon>Dothidotthiaceae</taxon>
        <taxon>Dothidotthia</taxon>
    </lineage>
</organism>
<reference evidence="1" key="1">
    <citation type="journal article" date="2020" name="Stud. Mycol.">
        <title>101 Dothideomycetes genomes: a test case for predicting lifestyles and emergence of pathogens.</title>
        <authorList>
            <person name="Haridas S."/>
            <person name="Albert R."/>
            <person name="Binder M."/>
            <person name="Bloem J."/>
            <person name="Labutti K."/>
            <person name="Salamov A."/>
            <person name="Andreopoulos B."/>
            <person name="Baker S."/>
            <person name="Barry K."/>
            <person name="Bills G."/>
            <person name="Bluhm B."/>
            <person name="Cannon C."/>
            <person name="Castanera R."/>
            <person name="Culley D."/>
            <person name="Daum C."/>
            <person name="Ezra D."/>
            <person name="Gonzalez J."/>
            <person name="Henrissat B."/>
            <person name="Kuo A."/>
            <person name="Liang C."/>
            <person name="Lipzen A."/>
            <person name="Lutzoni F."/>
            <person name="Magnuson J."/>
            <person name="Mondo S."/>
            <person name="Nolan M."/>
            <person name="Ohm R."/>
            <person name="Pangilinan J."/>
            <person name="Park H.-J."/>
            <person name="Ramirez L."/>
            <person name="Alfaro M."/>
            <person name="Sun H."/>
            <person name="Tritt A."/>
            <person name="Yoshinaga Y."/>
            <person name="Zwiers L.-H."/>
            <person name="Turgeon B."/>
            <person name="Goodwin S."/>
            <person name="Spatafora J."/>
            <person name="Crous P."/>
            <person name="Grigoriev I."/>
        </authorList>
    </citation>
    <scope>NUCLEOTIDE SEQUENCE</scope>
    <source>
        <strain evidence="1">CBS 119687</strain>
    </source>
</reference>
<dbReference type="EMBL" id="ML977503">
    <property type="protein sequence ID" value="KAF2130778.1"/>
    <property type="molecule type" value="Genomic_DNA"/>
</dbReference>
<gene>
    <name evidence="1" type="ORF">P153DRAFT_374641</name>
</gene>
<keyword evidence="2" id="KW-1185">Reference proteome</keyword>
<dbReference type="Proteomes" id="UP000799771">
    <property type="component" value="Unassembled WGS sequence"/>
</dbReference>
<evidence type="ECO:0000313" key="1">
    <source>
        <dbReference type="EMBL" id="KAF2130778.1"/>
    </source>
</evidence>
<dbReference type="AlphaFoldDB" id="A0A6A6AI67"/>
<proteinExistence type="predicted"/>